<dbReference type="EMBL" id="CP108169">
    <property type="protein sequence ID" value="WTQ77000.1"/>
    <property type="molecule type" value="Genomic_DNA"/>
</dbReference>
<protein>
    <submittedName>
        <fullName evidence="2">Uncharacterized protein</fullName>
    </submittedName>
</protein>
<reference evidence="2" key="1">
    <citation type="submission" date="2022-10" db="EMBL/GenBank/DDBJ databases">
        <title>The complete genomes of actinobacterial strains from the NBC collection.</title>
        <authorList>
            <person name="Joergensen T.S."/>
            <person name="Alvarez Arevalo M."/>
            <person name="Sterndorff E.B."/>
            <person name="Faurdal D."/>
            <person name="Vuksanovic O."/>
            <person name="Mourched A.-S."/>
            <person name="Charusanti P."/>
            <person name="Shaw S."/>
            <person name="Blin K."/>
            <person name="Weber T."/>
        </authorList>
    </citation>
    <scope>NUCLEOTIDE SEQUENCE</scope>
    <source>
        <strain evidence="2">NBC_00148</strain>
    </source>
</reference>
<accession>A0AAU1M0A0</accession>
<gene>
    <name evidence="2" type="ORF">OG222_29475</name>
</gene>
<dbReference type="InterPro" id="IPR037143">
    <property type="entry name" value="4-PPantetheinyl_Trfase_dom_sf"/>
</dbReference>
<dbReference type="GO" id="GO:0000287">
    <property type="term" value="F:magnesium ion binding"/>
    <property type="evidence" value="ECO:0007669"/>
    <property type="project" value="InterPro"/>
</dbReference>
<dbReference type="GO" id="GO:0008897">
    <property type="term" value="F:holo-[acyl-carrier-protein] synthase activity"/>
    <property type="evidence" value="ECO:0007669"/>
    <property type="project" value="InterPro"/>
</dbReference>
<dbReference type="Gene3D" id="3.90.470.20">
    <property type="entry name" value="4'-phosphopantetheinyl transferase domain"/>
    <property type="match status" value="1"/>
</dbReference>
<evidence type="ECO:0000256" key="1">
    <source>
        <dbReference type="SAM" id="MobiDB-lite"/>
    </source>
</evidence>
<evidence type="ECO:0000313" key="2">
    <source>
        <dbReference type="EMBL" id="WTQ77000.1"/>
    </source>
</evidence>
<proteinExistence type="predicted"/>
<sequence>MPEPGKPAAGDGGRPPAGTDSVLRVGSYGVDTGVVERLVAWHGPAALQLSSGGGAGGSSTTGGSAVAWALRQAALRALAAPPRIASRWNDISLRGTDEGPWTLVFRGELARFAERVLHGDVSLSVTSGPGRVTAHAVLTRAGTPDPSPENPR</sequence>
<organism evidence="2">
    <name type="scientific">Streptomyces sp. NBC_00148</name>
    <dbReference type="NCBI Taxonomy" id="2903626"/>
    <lineage>
        <taxon>Bacteria</taxon>
        <taxon>Bacillati</taxon>
        <taxon>Actinomycetota</taxon>
        <taxon>Actinomycetes</taxon>
        <taxon>Kitasatosporales</taxon>
        <taxon>Streptomycetaceae</taxon>
        <taxon>Streptomyces</taxon>
    </lineage>
</organism>
<dbReference type="AlphaFoldDB" id="A0AAU1M0A0"/>
<name>A0AAU1M0A0_9ACTN</name>
<feature type="region of interest" description="Disordered" evidence="1">
    <location>
        <begin position="1"/>
        <end position="23"/>
    </location>
</feature>